<dbReference type="AlphaFoldDB" id="A0AA87U4C1"/>
<dbReference type="InterPro" id="IPR050980">
    <property type="entry name" value="2C_sensor_his_kinase"/>
</dbReference>
<keyword evidence="9" id="KW-0547">Nucleotide-binding</keyword>
<dbReference type="InterPro" id="IPR003660">
    <property type="entry name" value="HAMP_dom"/>
</dbReference>
<protein>
    <recommendedName>
        <fullName evidence="3">histidine kinase</fullName>
        <ecNumber evidence="3">2.7.13.3</ecNumber>
    </recommendedName>
</protein>
<dbReference type="SMART" id="SM00388">
    <property type="entry name" value="HisKA"/>
    <property type="match status" value="1"/>
</dbReference>
<dbReference type="CDD" id="cd06225">
    <property type="entry name" value="HAMP"/>
    <property type="match status" value="1"/>
</dbReference>
<dbReference type="Pfam" id="PF00512">
    <property type="entry name" value="HisKA"/>
    <property type="match status" value="1"/>
</dbReference>
<evidence type="ECO:0000256" key="15">
    <source>
        <dbReference type="SAM" id="Phobius"/>
    </source>
</evidence>
<organism evidence="18 19">
    <name type="scientific">Rhizobium rhizogenes NBRC 13257</name>
    <dbReference type="NCBI Taxonomy" id="1220581"/>
    <lineage>
        <taxon>Bacteria</taxon>
        <taxon>Pseudomonadati</taxon>
        <taxon>Pseudomonadota</taxon>
        <taxon>Alphaproteobacteria</taxon>
        <taxon>Hyphomicrobiales</taxon>
        <taxon>Rhizobiaceae</taxon>
        <taxon>Rhizobium/Agrobacterium group</taxon>
        <taxon>Rhizobium</taxon>
    </lineage>
</organism>
<accession>A0AA87U4C1</accession>
<dbReference type="Pfam" id="PF00672">
    <property type="entry name" value="HAMP"/>
    <property type="match status" value="1"/>
</dbReference>
<dbReference type="RefSeq" id="WP_034516197.1">
    <property type="nucleotide sequence ID" value="NZ_BAYX01000005.1"/>
</dbReference>
<evidence type="ECO:0000256" key="1">
    <source>
        <dbReference type="ARBA" id="ARBA00000085"/>
    </source>
</evidence>
<dbReference type="PROSITE" id="PS50885">
    <property type="entry name" value="HAMP"/>
    <property type="match status" value="1"/>
</dbReference>
<dbReference type="SMART" id="SM00387">
    <property type="entry name" value="HATPase_c"/>
    <property type="match status" value="1"/>
</dbReference>
<keyword evidence="14 15" id="KW-0472">Membrane</keyword>
<evidence type="ECO:0000259" key="16">
    <source>
        <dbReference type="PROSITE" id="PS50109"/>
    </source>
</evidence>
<dbReference type="SUPFAM" id="SSF47384">
    <property type="entry name" value="Homodimeric domain of signal transducing histidine kinase"/>
    <property type="match status" value="1"/>
</dbReference>
<comment type="caution">
    <text evidence="18">The sequence shown here is derived from an EMBL/GenBank/DDBJ whole genome shotgun (WGS) entry which is preliminary data.</text>
</comment>
<dbReference type="EC" id="2.7.13.3" evidence="3"/>
<evidence type="ECO:0000256" key="10">
    <source>
        <dbReference type="ARBA" id="ARBA00022777"/>
    </source>
</evidence>
<proteinExistence type="predicted"/>
<keyword evidence="10 18" id="KW-0418">Kinase</keyword>
<gene>
    <name evidence="18" type="ORF">RRH01S_05_04320</name>
</gene>
<dbReference type="PANTHER" id="PTHR44936">
    <property type="entry name" value="SENSOR PROTEIN CREC"/>
    <property type="match status" value="1"/>
</dbReference>
<dbReference type="InterPro" id="IPR004358">
    <property type="entry name" value="Sig_transdc_His_kin-like_C"/>
</dbReference>
<dbReference type="PROSITE" id="PS50109">
    <property type="entry name" value="HIS_KIN"/>
    <property type="match status" value="1"/>
</dbReference>
<dbReference type="EMBL" id="BAYX01000005">
    <property type="protein sequence ID" value="GAJ93357.1"/>
    <property type="molecule type" value="Genomic_DNA"/>
</dbReference>
<dbReference type="Proteomes" id="UP000026941">
    <property type="component" value="Unassembled WGS sequence"/>
</dbReference>
<evidence type="ECO:0000256" key="11">
    <source>
        <dbReference type="ARBA" id="ARBA00022840"/>
    </source>
</evidence>
<evidence type="ECO:0000256" key="6">
    <source>
        <dbReference type="ARBA" id="ARBA00022553"/>
    </source>
</evidence>
<evidence type="ECO:0000256" key="14">
    <source>
        <dbReference type="ARBA" id="ARBA00023136"/>
    </source>
</evidence>
<dbReference type="Pfam" id="PF02518">
    <property type="entry name" value="HATPase_c"/>
    <property type="match status" value="1"/>
</dbReference>
<dbReference type="GO" id="GO:0005886">
    <property type="term" value="C:plasma membrane"/>
    <property type="evidence" value="ECO:0007669"/>
    <property type="project" value="UniProtKB-SubCell"/>
</dbReference>
<dbReference type="InterPro" id="IPR003661">
    <property type="entry name" value="HisK_dim/P_dom"/>
</dbReference>
<dbReference type="GO" id="GO:0000155">
    <property type="term" value="F:phosphorelay sensor kinase activity"/>
    <property type="evidence" value="ECO:0007669"/>
    <property type="project" value="InterPro"/>
</dbReference>
<evidence type="ECO:0000256" key="4">
    <source>
        <dbReference type="ARBA" id="ARBA00022475"/>
    </source>
</evidence>
<evidence type="ECO:0000313" key="19">
    <source>
        <dbReference type="Proteomes" id="UP000026941"/>
    </source>
</evidence>
<dbReference type="PANTHER" id="PTHR44936:SF5">
    <property type="entry name" value="SENSOR HISTIDINE KINASE ENVZ"/>
    <property type="match status" value="1"/>
</dbReference>
<evidence type="ECO:0000256" key="3">
    <source>
        <dbReference type="ARBA" id="ARBA00012438"/>
    </source>
</evidence>
<keyword evidence="11" id="KW-0067">ATP-binding</keyword>
<keyword evidence="4" id="KW-1003">Cell membrane</keyword>
<dbReference type="PRINTS" id="PR00344">
    <property type="entry name" value="BCTRLSENSOR"/>
</dbReference>
<dbReference type="InterPro" id="IPR005467">
    <property type="entry name" value="His_kinase_dom"/>
</dbReference>
<dbReference type="SMART" id="SM00304">
    <property type="entry name" value="HAMP"/>
    <property type="match status" value="1"/>
</dbReference>
<dbReference type="SUPFAM" id="SSF55874">
    <property type="entry name" value="ATPase domain of HSP90 chaperone/DNA topoisomerase II/histidine kinase"/>
    <property type="match status" value="1"/>
</dbReference>
<reference evidence="18 19" key="1">
    <citation type="submission" date="2014-05" db="EMBL/GenBank/DDBJ databases">
        <title>Whole genome shotgun sequence of Rhizobium rhizogenes NBRC 13257.</title>
        <authorList>
            <person name="Katano-Makiyama Y."/>
            <person name="Hosoyama A."/>
            <person name="Hashimoto M."/>
            <person name="Hosoyama Y."/>
            <person name="Noguchi M."/>
            <person name="Tsuchikane K."/>
            <person name="Kimura A."/>
            <person name="Ohji S."/>
            <person name="Ichikawa N."/>
            <person name="Yamazoe A."/>
            <person name="Fujita N."/>
        </authorList>
    </citation>
    <scope>NUCLEOTIDE SEQUENCE [LARGE SCALE GENOMIC DNA]</scope>
    <source>
        <strain evidence="18 19">NBRC 13257</strain>
    </source>
</reference>
<evidence type="ECO:0000256" key="13">
    <source>
        <dbReference type="ARBA" id="ARBA00023012"/>
    </source>
</evidence>
<evidence type="ECO:0000259" key="17">
    <source>
        <dbReference type="PROSITE" id="PS50885"/>
    </source>
</evidence>
<dbReference type="CDD" id="cd00082">
    <property type="entry name" value="HisKA"/>
    <property type="match status" value="1"/>
</dbReference>
<evidence type="ECO:0000313" key="18">
    <source>
        <dbReference type="EMBL" id="GAJ93357.1"/>
    </source>
</evidence>
<keyword evidence="6" id="KW-0597">Phosphoprotein</keyword>
<dbReference type="CDD" id="cd00075">
    <property type="entry name" value="HATPase"/>
    <property type="match status" value="1"/>
</dbReference>
<evidence type="ECO:0000256" key="5">
    <source>
        <dbReference type="ARBA" id="ARBA00022519"/>
    </source>
</evidence>
<feature type="domain" description="Histidine kinase" evidence="16">
    <location>
        <begin position="272"/>
        <end position="470"/>
    </location>
</feature>
<name>A0AA87U4C1_RHIRH</name>
<dbReference type="Gene3D" id="3.30.565.10">
    <property type="entry name" value="Histidine kinase-like ATPase, C-terminal domain"/>
    <property type="match status" value="1"/>
</dbReference>
<evidence type="ECO:0000256" key="7">
    <source>
        <dbReference type="ARBA" id="ARBA00022679"/>
    </source>
</evidence>
<comment type="catalytic activity">
    <reaction evidence="1">
        <text>ATP + protein L-histidine = ADP + protein N-phospho-L-histidine.</text>
        <dbReference type="EC" id="2.7.13.3"/>
    </reaction>
</comment>
<dbReference type="InterPro" id="IPR036097">
    <property type="entry name" value="HisK_dim/P_sf"/>
</dbReference>
<evidence type="ECO:0000256" key="2">
    <source>
        <dbReference type="ARBA" id="ARBA00004429"/>
    </source>
</evidence>
<dbReference type="GeneID" id="86852191"/>
<keyword evidence="8 15" id="KW-0812">Transmembrane</keyword>
<keyword evidence="13" id="KW-0902">Two-component regulatory system</keyword>
<feature type="domain" description="HAMP" evidence="17">
    <location>
        <begin position="212"/>
        <end position="264"/>
    </location>
</feature>
<evidence type="ECO:0000256" key="12">
    <source>
        <dbReference type="ARBA" id="ARBA00022989"/>
    </source>
</evidence>
<keyword evidence="7" id="KW-0808">Transferase</keyword>
<keyword evidence="5" id="KW-0997">Cell inner membrane</keyword>
<dbReference type="InterPro" id="IPR003594">
    <property type="entry name" value="HATPase_dom"/>
</dbReference>
<dbReference type="InterPro" id="IPR036890">
    <property type="entry name" value="HATPase_C_sf"/>
</dbReference>
<evidence type="ECO:0000256" key="8">
    <source>
        <dbReference type="ARBA" id="ARBA00022692"/>
    </source>
</evidence>
<evidence type="ECO:0000256" key="9">
    <source>
        <dbReference type="ARBA" id="ARBA00022741"/>
    </source>
</evidence>
<dbReference type="GO" id="GO:0005524">
    <property type="term" value="F:ATP binding"/>
    <property type="evidence" value="ECO:0007669"/>
    <property type="project" value="UniProtKB-KW"/>
</dbReference>
<keyword evidence="12 15" id="KW-1133">Transmembrane helix</keyword>
<feature type="transmembrane region" description="Helical" evidence="15">
    <location>
        <begin position="187"/>
        <end position="211"/>
    </location>
</feature>
<sequence>MKHLRWWIWPQNFAARLIISLVAALALAQVALIVILNSQQDGIAERVVHGQTLNVTATLAKLLAASPVNEQDRIIEAFRARQLCAGIETAPAVSREMNATEKNLADRLLRQLQGLHSDAPRIAIEQDMAPCLDLAKGSENAGQPPDPKLQAGDDFPYPSRIVTVITQVPLPDGRWLVVYNGIALPTFWSPVAFLSLFLSSLAAIVAVAIAVRSQTKSLRMLASASERFGRGETFSPLKVSGPSEVAATIQAFNTMYQRLSQFMRDRLRLFASISHDLRTPLTTLRLKAEFIDNDEVREDIVATIDELTTICEATLAFTRAEVSTEDTTLVDLADLIRQVAEEFRLTKGNVHLAALPSLPYPCRPVALKRALRNLVENAIRYGGTASVTLNDADGEVIISVEDDGPGIPDEEIEDAFEAFVRLEPSRSTETGGLGLGLSIARSIVKAHGGTLFLLNREDHGLRAELRLPSK</sequence>
<comment type="subcellular location">
    <subcellularLocation>
        <location evidence="2">Cell inner membrane</location>
        <topology evidence="2">Multi-pass membrane protein</topology>
    </subcellularLocation>
</comment>
<dbReference type="Gene3D" id="1.10.287.130">
    <property type="match status" value="1"/>
</dbReference>